<dbReference type="InterPro" id="IPR011990">
    <property type="entry name" value="TPR-like_helical_dom_sf"/>
</dbReference>
<organism evidence="2 3">
    <name type="scientific">Mycena belliarum</name>
    <dbReference type="NCBI Taxonomy" id="1033014"/>
    <lineage>
        <taxon>Eukaryota</taxon>
        <taxon>Fungi</taxon>
        <taxon>Dikarya</taxon>
        <taxon>Basidiomycota</taxon>
        <taxon>Agaricomycotina</taxon>
        <taxon>Agaricomycetes</taxon>
        <taxon>Agaricomycetidae</taxon>
        <taxon>Agaricales</taxon>
        <taxon>Marasmiineae</taxon>
        <taxon>Mycenaceae</taxon>
        <taxon>Mycena</taxon>
    </lineage>
</organism>
<dbReference type="EMBL" id="JARJCN010000006">
    <property type="protein sequence ID" value="KAJ7100258.1"/>
    <property type="molecule type" value="Genomic_DNA"/>
</dbReference>
<dbReference type="GO" id="GO:0003729">
    <property type="term" value="F:mRNA binding"/>
    <property type="evidence" value="ECO:0007669"/>
    <property type="project" value="TreeGrafter"/>
</dbReference>
<evidence type="ECO:0008006" key="4">
    <source>
        <dbReference type="Google" id="ProtNLM"/>
    </source>
</evidence>
<reference evidence="2" key="1">
    <citation type="submission" date="2023-03" db="EMBL/GenBank/DDBJ databases">
        <title>Massive genome expansion in bonnet fungi (Mycena s.s.) driven by repeated elements and novel gene families across ecological guilds.</title>
        <authorList>
            <consortium name="Lawrence Berkeley National Laboratory"/>
            <person name="Harder C.B."/>
            <person name="Miyauchi S."/>
            <person name="Viragh M."/>
            <person name="Kuo A."/>
            <person name="Thoen E."/>
            <person name="Andreopoulos B."/>
            <person name="Lu D."/>
            <person name="Skrede I."/>
            <person name="Drula E."/>
            <person name="Henrissat B."/>
            <person name="Morin E."/>
            <person name="Kohler A."/>
            <person name="Barry K."/>
            <person name="LaButti K."/>
            <person name="Morin E."/>
            <person name="Salamov A."/>
            <person name="Lipzen A."/>
            <person name="Mereny Z."/>
            <person name="Hegedus B."/>
            <person name="Baldrian P."/>
            <person name="Stursova M."/>
            <person name="Weitz H."/>
            <person name="Taylor A."/>
            <person name="Grigoriev I.V."/>
            <person name="Nagy L.G."/>
            <person name="Martin F."/>
            <person name="Kauserud H."/>
        </authorList>
    </citation>
    <scope>NUCLEOTIDE SEQUENCE</scope>
    <source>
        <strain evidence="2">CBHHK173m</strain>
    </source>
</reference>
<accession>A0AAD6Y058</accession>
<proteinExistence type="predicted"/>
<evidence type="ECO:0000313" key="2">
    <source>
        <dbReference type="EMBL" id="KAJ7100258.1"/>
    </source>
</evidence>
<dbReference type="Gene3D" id="1.25.40.10">
    <property type="entry name" value="Tetratricopeptide repeat domain"/>
    <property type="match status" value="1"/>
</dbReference>
<dbReference type="PANTHER" id="PTHR47933">
    <property type="entry name" value="PENTATRICOPEPTIDE REPEAT-CONTAINING PROTEIN 1, MITOCHONDRIAL"/>
    <property type="match status" value="1"/>
</dbReference>
<keyword evidence="3" id="KW-1185">Reference proteome</keyword>
<dbReference type="PANTHER" id="PTHR47933:SF59">
    <property type="entry name" value="SAP DOMAIN-CONTAINING PROTEIN"/>
    <property type="match status" value="1"/>
</dbReference>
<dbReference type="AlphaFoldDB" id="A0AAD6Y058"/>
<sequence>MNRLEFLWTEPFTPSTDISSGFRFPPFPLATVEDVDPKLSAEVETETQTDIFEPPSPEYKHVYERLSQPSADILTQVVRSLPDLLPEPEIGSTSIFEDKAHLDYAIETSFSPTHPITSTQSLEILVAERNYEQALLVLDQLLEVGTEIPCSFAYEEAAMSAIKVQARTQAEMEDQVQRFGKWLSLIPAADQSRPRRFRRLIHRILLSPVNSLRLIMEFGLIAAEKGFATATHYHATSIVARYGDPDVTIRFIDEIRRRHRTFLARTSPDMNVEILDRRLHVDIVGLAVRTLARAGRFDHALQLFPDPQETTFHLTSYTYNFLLRKLRKLQDPRYLPHIKFVTEHKSEARLRTPALKNMDKSKLALAIRCLANAGQFDLAIDAPQRVETLGAALRALKKGLSAISPLHRPHPLSIVRFLELYLGSGRTRAIPLLRNLVLRRGNHEVTQLYMLAELIFHGRNRNPDLVIQTFVTHFYIVGLPRDDILQLLESMECDPETEWIWAAEPRVKLHPNHVHTAMVWRALLELTRDDRGLTSLYDKLLRFADLGSESSSTLHPGVPYLHPPPGFKTGVDAAAFTPFVRRICRAFGPERGMLIIKDMLNLKIKPTIHQLTELAMEYSRSGDVAKTLGLLDQVEAAEANAAAAEGVNPNVVENEPRAIRDHLLPRVDRVFYVAVVRGFLQSNRLDAARDVERRMYKRYGYVAGENHHVDVLYADLQAAESGQSIPLRPVRPLLGNPLLFLTRFQTVTSVVHKGSYKALLEKVCIKLPLLRRLMG</sequence>
<comment type="caution">
    <text evidence="2">The sequence shown here is derived from an EMBL/GenBank/DDBJ whole genome shotgun (WGS) entry which is preliminary data.</text>
</comment>
<name>A0AAD6Y058_9AGAR</name>
<protein>
    <recommendedName>
        <fullName evidence="4">Pentatricopeptide repeat-containing protein</fullName>
    </recommendedName>
</protein>
<gene>
    <name evidence="2" type="ORF">B0H15DRAFT_770885</name>
</gene>
<dbReference type="Proteomes" id="UP001222325">
    <property type="component" value="Unassembled WGS sequence"/>
</dbReference>
<keyword evidence="1" id="KW-0677">Repeat</keyword>
<evidence type="ECO:0000313" key="3">
    <source>
        <dbReference type="Proteomes" id="UP001222325"/>
    </source>
</evidence>
<evidence type="ECO:0000256" key="1">
    <source>
        <dbReference type="ARBA" id="ARBA00022737"/>
    </source>
</evidence>
<dbReference type="InterPro" id="IPR051240">
    <property type="entry name" value="Mito_RNA-Proc/Resp"/>
</dbReference>